<accession>A0A9N9N5K3</accession>
<proteinExistence type="inferred from homology"/>
<dbReference type="SMART" id="SM00671">
    <property type="entry name" value="SEL1"/>
    <property type="match status" value="4"/>
</dbReference>
<evidence type="ECO:0000313" key="2">
    <source>
        <dbReference type="EMBL" id="CAG8702298.1"/>
    </source>
</evidence>
<dbReference type="PANTHER" id="PTHR11102">
    <property type="entry name" value="SEL-1-LIKE PROTEIN"/>
    <property type="match status" value="1"/>
</dbReference>
<dbReference type="PANTHER" id="PTHR11102:SF160">
    <property type="entry name" value="ERAD-ASSOCIATED E3 UBIQUITIN-PROTEIN LIGASE COMPONENT HRD3"/>
    <property type="match status" value="1"/>
</dbReference>
<dbReference type="Proteomes" id="UP000789508">
    <property type="component" value="Unassembled WGS sequence"/>
</dbReference>
<dbReference type="Gene3D" id="1.25.40.10">
    <property type="entry name" value="Tetratricopeptide repeat domain"/>
    <property type="match status" value="1"/>
</dbReference>
<organism evidence="2 3">
    <name type="scientific">Ambispora leptoticha</name>
    <dbReference type="NCBI Taxonomy" id="144679"/>
    <lineage>
        <taxon>Eukaryota</taxon>
        <taxon>Fungi</taxon>
        <taxon>Fungi incertae sedis</taxon>
        <taxon>Mucoromycota</taxon>
        <taxon>Glomeromycotina</taxon>
        <taxon>Glomeromycetes</taxon>
        <taxon>Archaeosporales</taxon>
        <taxon>Ambisporaceae</taxon>
        <taxon>Ambispora</taxon>
    </lineage>
</organism>
<dbReference type="SUPFAM" id="SSF81901">
    <property type="entry name" value="HCP-like"/>
    <property type="match status" value="1"/>
</dbReference>
<gene>
    <name evidence="2" type="ORF">ALEPTO_LOCUS11628</name>
</gene>
<dbReference type="OrthoDB" id="2384430at2759"/>
<reference evidence="2" key="1">
    <citation type="submission" date="2021-06" db="EMBL/GenBank/DDBJ databases">
        <authorList>
            <person name="Kallberg Y."/>
            <person name="Tangrot J."/>
            <person name="Rosling A."/>
        </authorList>
    </citation>
    <scope>NUCLEOTIDE SEQUENCE</scope>
    <source>
        <strain evidence="2">FL130A</strain>
    </source>
</reference>
<dbReference type="InterPro" id="IPR050767">
    <property type="entry name" value="Sel1_AlgK"/>
</dbReference>
<name>A0A9N9N5K3_9GLOM</name>
<dbReference type="InterPro" id="IPR006597">
    <property type="entry name" value="Sel1-like"/>
</dbReference>
<dbReference type="Pfam" id="PF08238">
    <property type="entry name" value="Sel1"/>
    <property type="match status" value="4"/>
</dbReference>
<evidence type="ECO:0000313" key="3">
    <source>
        <dbReference type="Proteomes" id="UP000789508"/>
    </source>
</evidence>
<comment type="caution">
    <text evidence="2">The sequence shown here is derived from an EMBL/GenBank/DDBJ whole genome shotgun (WGS) entry which is preliminary data.</text>
</comment>
<comment type="similarity">
    <text evidence="1">Belongs to the sel-1 family.</text>
</comment>
<feature type="non-terminal residue" evidence="2">
    <location>
        <position position="237"/>
    </location>
</feature>
<dbReference type="EMBL" id="CAJVPS010019791">
    <property type="protein sequence ID" value="CAG8702298.1"/>
    <property type="molecule type" value="Genomic_DNA"/>
</dbReference>
<keyword evidence="3" id="KW-1185">Reference proteome</keyword>
<protein>
    <submittedName>
        <fullName evidence="2">1287_t:CDS:1</fullName>
    </submittedName>
</protein>
<sequence>MSKNKVKKTIISEEILKIFIDSCIHDEPQNRITDRIATLISSSEEKLRYTPNKLFQLVVQKCNDDNNRNSKYFVLLGFFNAYGFGTLRNEAEAFKWYLKAAEQGDIIGQLRVAIYFESGIRKDITKSRYWFEKAANSGLAIAQYRLARSLQISTETDNDDVSNSIFWLEKSAKAGFDKGIHVLAWIYERGKGVPKDFKKAFHWYKKLEDSKSGKATRSLVLYCLNGFGTVTDKHEAI</sequence>
<dbReference type="InterPro" id="IPR011990">
    <property type="entry name" value="TPR-like_helical_dom_sf"/>
</dbReference>
<dbReference type="AlphaFoldDB" id="A0A9N9N5K3"/>
<evidence type="ECO:0000256" key="1">
    <source>
        <dbReference type="ARBA" id="ARBA00038101"/>
    </source>
</evidence>